<reference evidence="1 2" key="1">
    <citation type="submission" date="2018-12" db="EMBL/GenBank/DDBJ databases">
        <title>Unveiling genomic diversity among members of the Bifidobacterium pseudolongum species, a widely distributed gut commensal of the animal kingdom.</title>
        <authorList>
            <person name="Lugli G.A."/>
            <person name="Duranti S."/>
            <person name="Albert K."/>
            <person name="Mancabelli L."/>
            <person name="Napoli S."/>
            <person name="Viappiani A."/>
            <person name="Anzalone R."/>
            <person name="Longhi G."/>
            <person name="Milani C."/>
            <person name="Turroni F."/>
            <person name="Alessandri G."/>
            <person name="Sela D.A."/>
            <person name="Van Sinderen D."/>
            <person name="Ventura M."/>
        </authorList>
    </citation>
    <scope>NUCLEOTIDE SEQUENCE [LARGE SCALE GENOMIC DNA]</scope>
    <source>
        <strain evidence="1 2">2017B</strain>
    </source>
</reference>
<comment type="caution">
    <text evidence="1">The sequence shown here is derived from an EMBL/GenBank/DDBJ whole genome shotgun (WGS) entry which is preliminary data.</text>
</comment>
<evidence type="ECO:0000313" key="1">
    <source>
        <dbReference type="EMBL" id="RYQ29973.1"/>
    </source>
</evidence>
<evidence type="ECO:0000313" key="2">
    <source>
        <dbReference type="Proteomes" id="UP000291920"/>
    </source>
</evidence>
<dbReference type="Proteomes" id="UP000291920">
    <property type="component" value="Unassembled WGS sequence"/>
</dbReference>
<dbReference type="AlphaFoldDB" id="A0A4V1Y3T6"/>
<proteinExistence type="predicted"/>
<dbReference type="EMBL" id="RYUT01000003">
    <property type="protein sequence ID" value="RYQ29973.1"/>
    <property type="molecule type" value="Genomic_DNA"/>
</dbReference>
<gene>
    <name evidence="1" type="ORF">PG2017B_1256</name>
</gene>
<accession>A0A4V1Y3T6</accession>
<sequence>MSEPRNLHPDPRCLRVRNMWRATSTIVEEKRQYTLADGAPTGSVFAWTPLTNEQLAGNILYARITATQDVLDKLGVEGAPVVAKQGEWIAASSPGVANRTIAVTHGPFTLCEVGVYSLEDWEKLYDAYQKGAITYPWVAGPRNATMAGEKGPWEL</sequence>
<name>A0A4V1Y3T6_9BIFI</name>
<protein>
    <submittedName>
        <fullName evidence="1">Uncharacterized protein</fullName>
    </submittedName>
</protein>
<dbReference type="RefSeq" id="WP_129870973.1">
    <property type="nucleotide sequence ID" value="NZ_RYUO01000003.1"/>
</dbReference>
<organism evidence="1 2">
    <name type="scientific">Bifidobacterium pseudolongum subsp. globosum</name>
    <dbReference type="NCBI Taxonomy" id="1690"/>
    <lineage>
        <taxon>Bacteria</taxon>
        <taxon>Bacillati</taxon>
        <taxon>Actinomycetota</taxon>
        <taxon>Actinomycetes</taxon>
        <taxon>Bifidobacteriales</taxon>
        <taxon>Bifidobacteriaceae</taxon>
        <taxon>Bifidobacterium</taxon>
    </lineage>
</organism>